<protein>
    <recommendedName>
        <fullName evidence="3">Tc1-like transposase DDE domain-containing protein</fullName>
    </recommendedName>
</protein>
<comment type="caution">
    <text evidence="1">The sequence shown here is derived from an EMBL/GenBank/DDBJ whole genome shotgun (WGS) entry which is preliminary data.</text>
</comment>
<proteinExistence type="predicted"/>
<reference evidence="1 2" key="1">
    <citation type="submission" date="2021-06" db="EMBL/GenBank/DDBJ databases">
        <title>Caerostris darwini draft genome.</title>
        <authorList>
            <person name="Kono N."/>
            <person name="Arakawa K."/>
        </authorList>
    </citation>
    <scope>NUCLEOTIDE SEQUENCE [LARGE SCALE GENOMIC DNA]</scope>
</reference>
<keyword evidence="2" id="KW-1185">Reference proteome</keyword>
<evidence type="ECO:0008006" key="3">
    <source>
        <dbReference type="Google" id="ProtNLM"/>
    </source>
</evidence>
<dbReference type="EMBL" id="BPLQ01012344">
    <property type="protein sequence ID" value="GIY64606.1"/>
    <property type="molecule type" value="Genomic_DNA"/>
</dbReference>
<dbReference type="InterPro" id="IPR036397">
    <property type="entry name" value="RNaseH_sf"/>
</dbReference>
<dbReference type="AlphaFoldDB" id="A0AAV4V3R0"/>
<dbReference type="Proteomes" id="UP001054837">
    <property type="component" value="Unassembled WGS sequence"/>
</dbReference>
<organism evidence="1 2">
    <name type="scientific">Caerostris darwini</name>
    <dbReference type="NCBI Taxonomy" id="1538125"/>
    <lineage>
        <taxon>Eukaryota</taxon>
        <taxon>Metazoa</taxon>
        <taxon>Ecdysozoa</taxon>
        <taxon>Arthropoda</taxon>
        <taxon>Chelicerata</taxon>
        <taxon>Arachnida</taxon>
        <taxon>Araneae</taxon>
        <taxon>Araneomorphae</taxon>
        <taxon>Entelegynae</taxon>
        <taxon>Araneoidea</taxon>
        <taxon>Araneidae</taxon>
        <taxon>Caerostris</taxon>
    </lineage>
</organism>
<sequence>MPHFERLLVVFKLDKVRGFPKVRKCLGNKSMNLLDKPGNSPYMNPIEKIWELMKREINRAAITTTKQELIQELIDV</sequence>
<evidence type="ECO:0000313" key="1">
    <source>
        <dbReference type="EMBL" id="GIY64606.1"/>
    </source>
</evidence>
<gene>
    <name evidence="1" type="ORF">CDAR_622021</name>
</gene>
<dbReference type="Gene3D" id="3.30.420.10">
    <property type="entry name" value="Ribonuclease H-like superfamily/Ribonuclease H"/>
    <property type="match status" value="1"/>
</dbReference>
<name>A0AAV4V3R0_9ARAC</name>
<accession>A0AAV4V3R0</accession>
<evidence type="ECO:0000313" key="2">
    <source>
        <dbReference type="Proteomes" id="UP001054837"/>
    </source>
</evidence>
<dbReference type="GO" id="GO:0003676">
    <property type="term" value="F:nucleic acid binding"/>
    <property type="evidence" value="ECO:0007669"/>
    <property type="project" value="InterPro"/>
</dbReference>